<comment type="similarity">
    <text evidence="5">Belongs to the class I-like SAM-binding methyltransferase superfamily. RsmB/NOP family.</text>
</comment>
<dbReference type="OrthoDB" id="9810297at2"/>
<dbReference type="Proteomes" id="UP000326453">
    <property type="component" value="Chromosome 1"/>
</dbReference>
<name>A0A1I5EI23_PARPN</name>
<reference evidence="10 11" key="1">
    <citation type="submission" date="2018-10" db="EMBL/GenBank/DDBJ databases">
        <title>Genomic Encyclopedia of Archaeal and Bacterial Type Strains, Phase II (KMG-II): from individual species to whole genera.</title>
        <authorList>
            <person name="Goeker M."/>
        </authorList>
    </citation>
    <scope>NUCLEOTIDE SEQUENCE [LARGE SCALE GENOMIC DNA]</scope>
    <source>
        <strain evidence="11">ATCC 35512 / DSM 2944 / CIP 106514 / LMD 82.5 / NBRC 102493 / NCCB 82005 / GB17</strain>
        <strain evidence="10">DSM 2944</strain>
    </source>
</reference>
<dbReference type="RefSeq" id="WP_024846194.1">
    <property type="nucleotide sequence ID" value="NZ_CP038203.1"/>
</dbReference>
<sequence length="383" mass="40677">MTPAARAAAAIAILDRILDGQAAEAALIRWARASRFAGSGDRAAVRDLVFDALRRLRSRAALGGALSGRGLLLGMCREEGLDPEALFTGEGHAPPPLSDTERAAGRAPMPDEALDLPGWLLPLWRQALGPDAEAVALAMRDRAPVWLRVNLRRADPARAAAALAGEGIVTVPHPDLPTALRIAEGARRLAPSRAYREGLVELQDLSPQMACAALPARGSVLDFCAGGGGKALALAARGASPVVAHDIDLARMADLPARAERAGVRIRLAAPGQVAGRFDTVVADVPCSGSGTWRRSPDAKWRLTRDDLDRLASRQALILEQAAGFVAEGGHLAYMTCSVLAAENDEQVQGFLARDPRFEQILARHFSPLSASDGFYLALMRRR</sequence>
<evidence type="ECO:0000313" key="10">
    <source>
        <dbReference type="EMBL" id="RKS52585.1"/>
    </source>
</evidence>
<evidence type="ECO:0000256" key="3">
    <source>
        <dbReference type="ARBA" id="ARBA00022691"/>
    </source>
</evidence>
<feature type="domain" description="SAM-dependent MTase RsmB/NOP-type" evidence="7">
    <location>
        <begin position="135"/>
        <end position="383"/>
    </location>
</feature>
<evidence type="ECO:0000313" key="8">
    <source>
        <dbReference type="EMBL" id="QFG36998.1"/>
    </source>
</evidence>
<dbReference type="Proteomes" id="UP000273626">
    <property type="component" value="Unassembled WGS sequence"/>
</dbReference>
<evidence type="ECO:0000256" key="1">
    <source>
        <dbReference type="ARBA" id="ARBA00022603"/>
    </source>
</evidence>
<keyword evidence="2 5" id="KW-0808">Transferase</keyword>
<evidence type="ECO:0000259" key="7">
    <source>
        <dbReference type="PROSITE" id="PS51686"/>
    </source>
</evidence>
<dbReference type="EMBL" id="CP044426">
    <property type="protein sequence ID" value="QFG36998.1"/>
    <property type="molecule type" value="Genomic_DNA"/>
</dbReference>
<dbReference type="PANTHER" id="PTHR22807">
    <property type="entry name" value="NOP2 YEAST -RELATED NOL1/NOP2/FMU SUN DOMAIN-CONTAINING"/>
    <property type="match status" value="1"/>
</dbReference>
<dbReference type="Gene3D" id="3.40.50.150">
    <property type="entry name" value="Vaccinia Virus protein VP39"/>
    <property type="match status" value="1"/>
</dbReference>
<proteinExistence type="inferred from homology"/>
<accession>A0A1I5EI23</accession>
<dbReference type="AlphaFoldDB" id="A0A1I5EI23"/>
<keyword evidence="3 5" id="KW-0949">S-adenosyl-L-methionine</keyword>
<dbReference type="PRINTS" id="PR02008">
    <property type="entry name" value="RCMTFAMILY"/>
</dbReference>
<evidence type="ECO:0000256" key="2">
    <source>
        <dbReference type="ARBA" id="ARBA00022679"/>
    </source>
</evidence>
<evidence type="ECO:0000313" key="11">
    <source>
        <dbReference type="Proteomes" id="UP000273626"/>
    </source>
</evidence>
<evidence type="ECO:0000256" key="5">
    <source>
        <dbReference type="PROSITE-ProRule" id="PRU01023"/>
    </source>
</evidence>
<dbReference type="GO" id="GO:0008173">
    <property type="term" value="F:RNA methyltransferase activity"/>
    <property type="evidence" value="ECO:0007669"/>
    <property type="project" value="InterPro"/>
</dbReference>
<dbReference type="PANTHER" id="PTHR22807:SF53">
    <property type="entry name" value="RIBOSOMAL RNA SMALL SUBUNIT METHYLTRANSFERASE B-RELATED"/>
    <property type="match status" value="1"/>
</dbReference>
<dbReference type="SUPFAM" id="SSF53335">
    <property type="entry name" value="S-adenosyl-L-methionine-dependent methyltransferases"/>
    <property type="match status" value="1"/>
</dbReference>
<protein>
    <submittedName>
        <fullName evidence="10">16S rRNA (Cytosine967-C5)-methyltransferase</fullName>
    </submittedName>
    <submittedName>
        <fullName evidence="8">RsmB/NOP family class I SAM-dependent RNA methyltransferase</fullName>
    </submittedName>
</protein>
<dbReference type="CDD" id="cd02440">
    <property type="entry name" value="AdoMet_MTases"/>
    <property type="match status" value="1"/>
</dbReference>
<dbReference type="GO" id="GO:0003723">
    <property type="term" value="F:RNA binding"/>
    <property type="evidence" value="ECO:0007669"/>
    <property type="project" value="UniProtKB-UniRule"/>
</dbReference>
<evidence type="ECO:0000256" key="4">
    <source>
        <dbReference type="ARBA" id="ARBA00022884"/>
    </source>
</evidence>
<dbReference type="Pfam" id="PF22458">
    <property type="entry name" value="RsmF-B_ferredox"/>
    <property type="match status" value="1"/>
</dbReference>
<dbReference type="PROSITE" id="PS51686">
    <property type="entry name" value="SAM_MT_RSMB_NOP"/>
    <property type="match status" value="1"/>
</dbReference>
<comment type="caution">
    <text evidence="5">Lacks conserved residue(s) required for the propagation of feature annotation.</text>
</comment>
<keyword evidence="11" id="KW-1185">Reference proteome</keyword>
<dbReference type="InterPro" id="IPR001678">
    <property type="entry name" value="MeTrfase_RsmB-F_NOP2_dom"/>
</dbReference>
<dbReference type="KEGG" id="ppan:ESD82_12475"/>
<dbReference type="InterPro" id="IPR023267">
    <property type="entry name" value="RCMT"/>
</dbReference>
<feature type="binding site" evidence="5">
    <location>
        <position position="284"/>
    </location>
    <ligand>
        <name>S-adenosyl-L-methionine</name>
        <dbReference type="ChEBI" id="CHEBI:59789"/>
    </ligand>
</feature>
<dbReference type="EMBL" id="RBLI01000001">
    <property type="protein sequence ID" value="RKS52585.1"/>
    <property type="molecule type" value="Genomic_DNA"/>
</dbReference>
<evidence type="ECO:0000256" key="6">
    <source>
        <dbReference type="SAM" id="MobiDB-lite"/>
    </source>
</evidence>
<reference evidence="8 12" key="2">
    <citation type="submission" date="2019-01" db="EMBL/GenBank/DDBJ databases">
        <title>Complete Genome Sequence and Annotation of the Paracoccus pantotrophus type strain DSM 2944.</title>
        <authorList>
            <person name="Bockwoldt J.A."/>
            <person name="Zimmermann M."/>
            <person name="Tiso T."/>
            <person name="Blank L.M."/>
        </authorList>
    </citation>
    <scope>NUCLEOTIDE SEQUENCE [LARGE SCALE GENOMIC DNA]</scope>
    <source>
        <strain evidence="8 12">DSM 2944</strain>
    </source>
</reference>
<feature type="binding site" evidence="5">
    <location>
        <position position="246"/>
    </location>
    <ligand>
        <name>S-adenosyl-L-methionine</name>
        <dbReference type="ChEBI" id="CHEBI:59789"/>
    </ligand>
</feature>
<dbReference type="Pfam" id="PF01189">
    <property type="entry name" value="Methyltr_RsmB-F"/>
    <property type="match status" value="1"/>
</dbReference>
<evidence type="ECO:0000313" key="13">
    <source>
        <dbReference type="Proteomes" id="UP000509322"/>
    </source>
</evidence>
<dbReference type="InterPro" id="IPR029063">
    <property type="entry name" value="SAM-dependent_MTases_sf"/>
</dbReference>
<feature type="active site" description="Nucleophile" evidence="5">
    <location>
        <position position="337"/>
    </location>
</feature>
<feature type="region of interest" description="Disordered" evidence="6">
    <location>
        <begin position="85"/>
        <end position="104"/>
    </location>
</feature>
<dbReference type="GO" id="GO:0001510">
    <property type="term" value="P:RNA methylation"/>
    <property type="evidence" value="ECO:0007669"/>
    <property type="project" value="InterPro"/>
</dbReference>
<keyword evidence="4 5" id="KW-0694">RNA-binding</keyword>
<dbReference type="InterPro" id="IPR054728">
    <property type="entry name" value="RsmB-like_ferredoxin"/>
</dbReference>
<dbReference type="EMBL" id="CP058690">
    <property type="protein sequence ID" value="QLH14566.1"/>
    <property type="molecule type" value="Genomic_DNA"/>
</dbReference>
<dbReference type="Proteomes" id="UP000509322">
    <property type="component" value="Chromosome 2"/>
</dbReference>
<reference evidence="9 13" key="3">
    <citation type="submission" date="2020-07" db="EMBL/GenBank/DDBJ databases">
        <title>The complete genome of Paracoccus pantotrophus ACCC 10489.</title>
        <authorList>
            <person name="Si Y."/>
        </authorList>
    </citation>
    <scope>NUCLEOTIDE SEQUENCE [LARGE SCALE GENOMIC DNA]</scope>
    <source>
        <strain evidence="9 13">ACCC10489</strain>
    </source>
</reference>
<organism evidence="8 12">
    <name type="scientific">Paracoccus pantotrophus</name>
    <name type="common">Thiosphaera pantotropha</name>
    <dbReference type="NCBI Taxonomy" id="82367"/>
    <lineage>
        <taxon>Bacteria</taxon>
        <taxon>Pseudomonadati</taxon>
        <taxon>Pseudomonadota</taxon>
        <taxon>Alphaproteobacteria</taxon>
        <taxon>Rhodobacterales</taxon>
        <taxon>Paracoccaceae</taxon>
        <taxon>Paracoccus</taxon>
    </lineage>
</organism>
<gene>
    <name evidence="10" type="ORF">BDE18_1915</name>
    <name evidence="8" type="ORF">ESD82_12475</name>
    <name evidence="9" type="ORF">HYQ43_09640</name>
</gene>
<evidence type="ECO:0000313" key="12">
    <source>
        <dbReference type="Proteomes" id="UP000326453"/>
    </source>
</evidence>
<dbReference type="InterPro" id="IPR049560">
    <property type="entry name" value="MeTrfase_RsmB-F_NOP2_cat"/>
</dbReference>
<dbReference type="GeneID" id="51371391"/>
<keyword evidence="1 5" id="KW-0489">Methyltransferase</keyword>
<evidence type="ECO:0000313" key="9">
    <source>
        <dbReference type="EMBL" id="QLH14566.1"/>
    </source>
</evidence>